<dbReference type="Gene3D" id="2.60.40.10">
    <property type="entry name" value="Immunoglobulins"/>
    <property type="match status" value="1"/>
</dbReference>
<dbReference type="RefSeq" id="WP_249737587.1">
    <property type="nucleotide sequence ID" value="NZ_JAKNCJ010000003.1"/>
</dbReference>
<comment type="caution">
    <text evidence="17">The sequence shown here is derived from an EMBL/GenBank/DDBJ whole genome shotgun (WGS) entry which is preliminary data.</text>
</comment>
<evidence type="ECO:0000256" key="9">
    <source>
        <dbReference type="ARBA" id="ARBA00023295"/>
    </source>
</evidence>
<reference evidence="17" key="1">
    <citation type="submission" date="2022-02" db="EMBL/GenBank/DDBJ databases">
        <authorList>
            <person name="Lee M."/>
            <person name="Kim S.-J."/>
            <person name="Jung M.-Y."/>
        </authorList>
    </citation>
    <scope>NUCLEOTIDE SEQUENCE</scope>
    <source>
        <strain evidence="17">JHP9</strain>
    </source>
</reference>
<organism evidence="17 18">
    <name type="scientific">Brachybacterium equifaecis</name>
    <dbReference type="NCBI Taxonomy" id="2910770"/>
    <lineage>
        <taxon>Bacteria</taxon>
        <taxon>Bacillati</taxon>
        <taxon>Actinomycetota</taxon>
        <taxon>Actinomycetes</taxon>
        <taxon>Micrococcales</taxon>
        <taxon>Dermabacteraceae</taxon>
        <taxon>Brachybacterium</taxon>
    </lineage>
</organism>
<comment type="catalytic activity">
    <reaction evidence="12 14">
        <text>hydrolysis of (1-&gt;4)-alpha-D-glucosidic linkage in 4-alpha-D-[(1-&gt;4)-alpha-D-glucanosyl]n trehalose to yield trehalose and (1-&gt;4)-alpha-D-glucan.</text>
        <dbReference type="EC" id="3.2.1.141"/>
    </reaction>
</comment>
<dbReference type="InterPro" id="IPR017853">
    <property type="entry name" value="GH"/>
</dbReference>
<evidence type="ECO:0000256" key="13">
    <source>
        <dbReference type="NCBIfam" id="TIGR02402"/>
    </source>
</evidence>
<dbReference type="Gene3D" id="1.10.10.760">
    <property type="entry name" value="E-set domains of sugar-utilizing enzymes"/>
    <property type="match status" value="1"/>
</dbReference>
<dbReference type="Pfam" id="PF00128">
    <property type="entry name" value="Alpha-amylase"/>
    <property type="match status" value="1"/>
</dbReference>
<protein>
    <recommendedName>
        <fullName evidence="5 13">Malto-oligosyltrehalose trehalohydrolase</fullName>
        <shortName evidence="14">MTHase</shortName>
        <ecNumber evidence="4 13">3.2.1.141</ecNumber>
    </recommendedName>
    <alternativeName>
        <fullName evidence="11 14">4-alpha-D-((1-&gt;4)-alpha-D-glucano)trehalose trehalohydrolase</fullName>
    </alternativeName>
    <alternativeName>
        <fullName evidence="10 14">Maltooligosyl trehalose trehalohydrolase</fullName>
    </alternativeName>
</protein>
<dbReference type="InterPro" id="IPR013783">
    <property type="entry name" value="Ig-like_fold"/>
</dbReference>
<evidence type="ECO:0000256" key="14">
    <source>
        <dbReference type="PIRNR" id="PIRNR006337"/>
    </source>
</evidence>
<evidence type="ECO:0000313" key="18">
    <source>
        <dbReference type="Proteomes" id="UP001203761"/>
    </source>
</evidence>
<feature type="region of interest" description="Disordered" evidence="15">
    <location>
        <begin position="1"/>
        <end position="22"/>
    </location>
</feature>
<dbReference type="PANTHER" id="PTHR43651:SF11">
    <property type="entry name" value="MALTO-OLIGOSYLTREHALOSE TREHALOHYDROLASE"/>
    <property type="match status" value="1"/>
</dbReference>
<comment type="subcellular location">
    <subcellularLocation>
        <location evidence="1">Cytoplasm</location>
    </subcellularLocation>
</comment>
<dbReference type="SMART" id="SM00642">
    <property type="entry name" value="Aamy"/>
    <property type="match status" value="1"/>
</dbReference>
<keyword evidence="18" id="KW-1185">Reference proteome</keyword>
<dbReference type="EMBL" id="JAKNCJ010000003">
    <property type="protein sequence ID" value="MCL6423515.1"/>
    <property type="molecule type" value="Genomic_DNA"/>
</dbReference>
<evidence type="ECO:0000256" key="4">
    <source>
        <dbReference type="ARBA" id="ARBA00012268"/>
    </source>
</evidence>
<dbReference type="InterPro" id="IPR012768">
    <property type="entry name" value="Trehalose_TreZ"/>
</dbReference>
<sequence>MSAATPLPDSQPAPRTDSLTQSRDYSRFEVWAPLARTATIRIDGAEHEMTPEAGGWFTLPGIAARPGQRYAYRLDAAEQWVPDPRSLSQPDGVHADSEVVDPSALPRTPWAGKDIRGGVIYEMHVGTFTPGPGGSGGTFDSAIERLDHLADLGVDAIEVMPVASFPGDRGWGYDGVGLYSTQCSYGGPAAFARFIDAAHERGIAVLLDVVYNHLGPAGNYLGMFGPYFTGAHHTPWGAAVNLDQPGSEEVRAFILGNARQWLVDFGLDGLRLDAVHELQDDSSRHILAELSDAVRAWEGETGRPLVLIAESDRNDPRTVTPTAEGGLGMDMQWADDIHHAVHAWISGERQGYYVDFGSTEVLQRTLTGMFEHAGTFSTFRGTPWGVQVDPASQHYDAHSFVAFFEDHDQVGNRAIGDRVHQLISPEEHAAAAALILLGAATPMLFQGEEWATAVPFAFFTSHDTELGPLVSKGRIEEFAAMGWDSAEVPDPQELSTFTSSFLDWEKVETPASARMLDWYRTLIALRRSEPDLMDPDLSRISVEILEHDGIVLRRGQVAALVSDADHEVRANVPHTEVLAAFGSPADEERIAAGTDGEELALSGPGVIVVRGRA</sequence>
<dbReference type="PANTHER" id="PTHR43651">
    <property type="entry name" value="1,4-ALPHA-GLUCAN-BRANCHING ENZYME"/>
    <property type="match status" value="1"/>
</dbReference>
<dbReference type="PIRSF" id="PIRSF006337">
    <property type="entry name" value="Trehalose_TreZ"/>
    <property type="match status" value="1"/>
</dbReference>
<evidence type="ECO:0000256" key="10">
    <source>
        <dbReference type="ARBA" id="ARBA00032057"/>
    </source>
</evidence>
<evidence type="ECO:0000256" key="5">
    <source>
        <dbReference type="ARBA" id="ARBA00015938"/>
    </source>
</evidence>
<keyword evidence="6" id="KW-0963">Cytoplasm</keyword>
<evidence type="ECO:0000313" key="17">
    <source>
        <dbReference type="EMBL" id="MCL6423515.1"/>
    </source>
</evidence>
<dbReference type="SUPFAM" id="SSF51445">
    <property type="entry name" value="(Trans)glycosidases"/>
    <property type="match status" value="1"/>
</dbReference>
<dbReference type="InterPro" id="IPR006047">
    <property type="entry name" value="GH13_cat_dom"/>
</dbReference>
<name>A0ABT0R161_9MICO</name>
<dbReference type="EC" id="3.2.1.141" evidence="4 13"/>
<evidence type="ECO:0000256" key="12">
    <source>
        <dbReference type="ARBA" id="ARBA00034013"/>
    </source>
</evidence>
<evidence type="ECO:0000256" key="2">
    <source>
        <dbReference type="ARBA" id="ARBA00005199"/>
    </source>
</evidence>
<evidence type="ECO:0000256" key="15">
    <source>
        <dbReference type="SAM" id="MobiDB-lite"/>
    </source>
</evidence>
<evidence type="ECO:0000259" key="16">
    <source>
        <dbReference type="SMART" id="SM00642"/>
    </source>
</evidence>
<accession>A0ABT0R161</accession>
<evidence type="ECO:0000256" key="7">
    <source>
        <dbReference type="ARBA" id="ARBA00022801"/>
    </source>
</evidence>
<dbReference type="InterPro" id="IPR014756">
    <property type="entry name" value="Ig_E-set"/>
</dbReference>
<feature type="region of interest" description="Disordered" evidence="15">
    <location>
        <begin position="83"/>
        <end position="107"/>
    </location>
</feature>
<gene>
    <name evidence="17" type="primary">treZ</name>
    <name evidence="17" type="ORF">Bequi_08980</name>
</gene>
<dbReference type="CDD" id="cd11325">
    <property type="entry name" value="AmyAc_GTHase"/>
    <property type="match status" value="1"/>
</dbReference>
<evidence type="ECO:0000256" key="8">
    <source>
        <dbReference type="ARBA" id="ARBA00023277"/>
    </source>
</evidence>
<dbReference type="Proteomes" id="UP001203761">
    <property type="component" value="Unassembled WGS sequence"/>
</dbReference>
<evidence type="ECO:0000256" key="1">
    <source>
        <dbReference type="ARBA" id="ARBA00004496"/>
    </source>
</evidence>
<keyword evidence="7 14" id="KW-0378">Hydrolase</keyword>
<evidence type="ECO:0000256" key="11">
    <source>
        <dbReference type="ARBA" id="ARBA00033284"/>
    </source>
</evidence>
<comment type="similarity">
    <text evidence="3 14">Belongs to the glycosyl hydrolase 13 family.</text>
</comment>
<keyword evidence="8" id="KW-0119">Carbohydrate metabolism</keyword>
<dbReference type="CDD" id="cd02853">
    <property type="entry name" value="E_set_MTHase_like_N"/>
    <property type="match status" value="1"/>
</dbReference>
<keyword evidence="9 14" id="KW-0326">Glycosidase</keyword>
<dbReference type="NCBIfam" id="TIGR02402">
    <property type="entry name" value="trehalose_TreZ"/>
    <property type="match status" value="1"/>
</dbReference>
<dbReference type="InterPro" id="IPR044901">
    <property type="entry name" value="Trehalose_TreZ_E-set_sf"/>
</dbReference>
<evidence type="ECO:0000256" key="6">
    <source>
        <dbReference type="ARBA" id="ARBA00022490"/>
    </source>
</evidence>
<comment type="pathway">
    <text evidence="2 14">Glycan biosynthesis; trehalose biosynthesis.</text>
</comment>
<evidence type="ECO:0000256" key="3">
    <source>
        <dbReference type="ARBA" id="ARBA00008061"/>
    </source>
</evidence>
<dbReference type="Gene3D" id="3.20.20.80">
    <property type="entry name" value="Glycosidases"/>
    <property type="match status" value="1"/>
</dbReference>
<feature type="domain" description="Glycosyl hydrolase family 13 catalytic" evidence="16">
    <location>
        <begin position="122"/>
        <end position="526"/>
    </location>
</feature>
<proteinExistence type="inferred from homology"/>
<dbReference type="SUPFAM" id="SSF81296">
    <property type="entry name" value="E set domains"/>
    <property type="match status" value="1"/>
</dbReference>